<organism evidence="2 3">
    <name type="scientific">Plakobranchus ocellatus</name>
    <dbReference type="NCBI Taxonomy" id="259542"/>
    <lineage>
        <taxon>Eukaryota</taxon>
        <taxon>Metazoa</taxon>
        <taxon>Spiralia</taxon>
        <taxon>Lophotrochozoa</taxon>
        <taxon>Mollusca</taxon>
        <taxon>Gastropoda</taxon>
        <taxon>Heterobranchia</taxon>
        <taxon>Euthyneura</taxon>
        <taxon>Panpulmonata</taxon>
        <taxon>Sacoglossa</taxon>
        <taxon>Placobranchoidea</taxon>
        <taxon>Plakobranchidae</taxon>
        <taxon>Plakobranchus</taxon>
    </lineage>
</organism>
<evidence type="ECO:0000256" key="1">
    <source>
        <dbReference type="SAM" id="MobiDB-lite"/>
    </source>
</evidence>
<evidence type="ECO:0000313" key="3">
    <source>
        <dbReference type="Proteomes" id="UP000735302"/>
    </source>
</evidence>
<reference evidence="2 3" key="1">
    <citation type="journal article" date="2021" name="Elife">
        <title>Chloroplast acquisition without the gene transfer in kleptoplastic sea slugs, Plakobranchus ocellatus.</title>
        <authorList>
            <person name="Maeda T."/>
            <person name="Takahashi S."/>
            <person name="Yoshida T."/>
            <person name="Shimamura S."/>
            <person name="Takaki Y."/>
            <person name="Nagai Y."/>
            <person name="Toyoda A."/>
            <person name="Suzuki Y."/>
            <person name="Arimoto A."/>
            <person name="Ishii H."/>
            <person name="Satoh N."/>
            <person name="Nishiyama T."/>
            <person name="Hasebe M."/>
            <person name="Maruyama T."/>
            <person name="Minagawa J."/>
            <person name="Obokata J."/>
            <person name="Shigenobu S."/>
        </authorList>
    </citation>
    <scope>NUCLEOTIDE SEQUENCE [LARGE SCALE GENOMIC DNA]</scope>
</reference>
<dbReference type="EMBL" id="BLXT01004515">
    <property type="protein sequence ID" value="GFO13905.1"/>
    <property type="molecule type" value="Genomic_DNA"/>
</dbReference>
<protein>
    <submittedName>
        <fullName evidence="2">Uncharacterized protein</fullName>
    </submittedName>
</protein>
<dbReference type="AlphaFoldDB" id="A0AAV4B4A1"/>
<gene>
    <name evidence="2" type="ORF">PoB_004041000</name>
</gene>
<evidence type="ECO:0000313" key="2">
    <source>
        <dbReference type="EMBL" id="GFO13905.1"/>
    </source>
</evidence>
<accession>A0AAV4B4A1</accession>
<dbReference type="Proteomes" id="UP000735302">
    <property type="component" value="Unassembled WGS sequence"/>
</dbReference>
<keyword evidence="3" id="KW-1185">Reference proteome</keyword>
<sequence length="88" mass="9934">MGFDGREERNSQAAQWVLMVVKGEIVRQHNGFATPSFMQVQTSAHLPTILKYSRPADRHVMSASTQNRAKSTFSTKQQQINSCTFSNM</sequence>
<feature type="region of interest" description="Disordered" evidence="1">
    <location>
        <begin position="59"/>
        <end position="88"/>
    </location>
</feature>
<feature type="compositionally biased region" description="Polar residues" evidence="1">
    <location>
        <begin position="62"/>
        <end position="88"/>
    </location>
</feature>
<name>A0AAV4B4A1_9GAST</name>
<comment type="caution">
    <text evidence="2">The sequence shown here is derived from an EMBL/GenBank/DDBJ whole genome shotgun (WGS) entry which is preliminary data.</text>
</comment>
<proteinExistence type="predicted"/>